<proteinExistence type="predicted"/>
<protein>
    <submittedName>
        <fullName evidence="1">Uncharacterized protein</fullName>
    </submittedName>
</protein>
<evidence type="ECO:0000313" key="1">
    <source>
        <dbReference type="EMBL" id="RAJ92570.1"/>
    </source>
</evidence>
<name>A0A327WMQ2_LARAB</name>
<dbReference type="RefSeq" id="WP_111630910.1">
    <property type="nucleotide sequence ID" value="NZ_QLMC01000007.1"/>
</dbReference>
<dbReference type="Proteomes" id="UP000248790">
    <property type="component" value="Unassembled WGS sequence"/>
</dbReference>
<gene>
    <name evidence="1" type="ORF">LX87_04900</name>
</gene>
<organism evidence="1 2">
    <name type="scientific">Larkinella arboricola</name>
    <dbReference type="NCBI Taxonomy" id="643671"/>
    <lineage>
        <taxon>Bacteria</taxon>
        <taxon>Pseudomonadati</taxon>
        <taxon>Bacteroidota</taxon>
        <taxon>Cytophagia</taxon>
        <taxon>Cytophagales</taxon>
        <taxon>Spirosomataceae</taxon>
        <taxon>Larkinella</taxon>
    </lineage>
</organism>
<dbReference type="AlphaFoldDB" id="A0A327WMQ2"/>
<dbReference type="OrthoDB" id="370799at2"/>
<accession>A0A327WMQ2</accession>
<comment type="caution">
    <text evidence="1">The sequence shown here is derived from an EMBL/GenBank/DDBJ whole genome shotgun (WGS) entry which is preliminary data.</text>
</comment>
<keyword evidence="2" id="KW-1185">Reference proteome</keyword>
<sequence length="97" mass="11332">MTVQEFTDSLTGPRPPFGLHPVAEALWHDGRGDWEQAHNIAQSREGTRDYDRLHAYLHRKEGDEWNAGYWYRRAGAAVFTGTLEEEWQELTKTFLKK</sequence>
<dbReference type="EMBL" id="QLMC01000007">
    <property type="protein sequence ID" value="RAJ92570.1"/>
    <property type="molecule type" value="Genomic_DNA"/>
</dbReference>
<evidence type="ECO:0000313" key="2">
    <source>
        <dbReference type="Proteomes" id="UP000248790"/>
    </source>
</evidence>
<reference evidence="1 2" key="1">
    <citation type="submission" date="2018-06" db="EMBL/GenBank/DDBJ databases">
        <title>Genomic Encyclopedia of Archaeal and Bacterial Type Strains, Phase II (KMG-II): from individual species to whole genera.</title>
        <authorList>
            <person name="Goeker M."/>
        </authorList>
    </citation>
    <scope>NUCLEOTIDE SEQUENCE [LARGE SCALE GENOMIC DNA]</scope>
    <source>
        <strain evidence="1 2">DSM 21851</strain>
    </source>
</reference>